<dbReference type="RefSeq" id="WP_091374535.1">
    <property type="nucleotide sequence ID" value="NZ_LT629740.1"/>
</dbReference>
<accession>A0A1H1ZBU9</accession>
<evidence type="ECO:0000256" key="1">
    <source>
        <dbReference type="SAM" id="MobiDB-lite"/>
    </source>
</evidence>
<organism evidence="3 4">
    <name type="scientific">Mucilaginibacter mallensis</name>
    <dbReference type="NCBI Taxonomy" id="652787"/>
    <lineage>
        <taxon>Bacteria</taxon>
        <taxon>Pseudomonadati</taxon>
        <taxon>Bacteroidota</taxon>
        <taxon>Sphingobacteriia</taxon>
        <taxon>Sphingobacteriales</taxon>
        <taxon>Sphingobacteriaceae</taxon>
        <taxon>Mucilaginibacter</taxon>
    </lineage>
</organism>
<feature type="transmembrane region" description="Helical" evidence="2">
    <location>
        <begin position="162"/>
        <end position="179"/>
    </location>
</feature>
<feature type="compositionally biased region" description="Basic and acidic residues" evidence="1">
    <location>
        <begin position="9"/>
        <end position="23"/>
    </location>
</feature>
<dbReference type="AlphaFoldDB" id="A0A1H1ZBU9"/>
<feature type="transmembrane region" description="Helical" evidence="2">
    <location>
        <begin position="32"/>
        <end position="54"/>
    </location>
</feature>
<feature type="region of interest" description="Disordered" evidence="1">
    <location>
        <begin position="1"/>
        <end position="23"/>
    </location>
</feature>
<dbReference type="Pfam" id="PF14235">
    <property type="entry name" value="DUF4337"/>
    <property type="match status" value="1"/>
</dbReference>
<keyword evidence="4" id="KW-1185">Reference proteome</keyword>
<dbReference type="OrthoDB" id="9806096at2"/>
<sequence>MDEIEDYSESIHEQSNEHAHKIVHESGGKEKWVIFVALTTAVIAVLAAITGLLAGDHADEAMLAQMRSSDQWAFYQAKGIKADILSSSNNMLVSIGKAPDTAAANKVKKNKLDQVEIMAKAQDYEKESKEHVAKHKVLASGVTLFQIAIAIGAISIITKRKLLWVVSMGFAVIGIYFLLHGTVF</sequence>
<feature type="transmembrane region" description="Helical" evidence="2">
    <location>
        <begin position="137"/>
        <end position="156"/>
    </location>
</feature>
<dbReference type="EMBL" id="LT629740">
    <property type="protein sequence ID" value="SDT31265.1"/>
    <property type="molecule type" value="Genomic_DNA"/>
</dbReference>
<keyword evidence="2" id="KW-1133">Transmembrane helix</keyword>
<dbReference type="Proteomes" id="UP000199679">
    <property type="component" value="Chromosome I"/>
</dbReference>
<name>A0A1H1ZBU9_MUCMA</name>
<evidence type="ECO:0000256" key="2">
    <source>
        <dbReference type="SAM" id="Phobius"/>
    </source>
</evidence>
<evidence type="ECO:0000313" key="3">
    <source>
        <dbReference type="EMBL" id="SDT31265.1"/>
    </source>
</evidence>
<reference evidence="3 4" key="1">
    <citation type="submission" date="2016-10" db="EMBL/GenBank/DDBJ databases">
        <authorList>
            <person name="de Groot N.N."/>
        </authorList>
    </citation>
    <scope>NUCLEOTIDE SEQUENCE [LARGE SCALE GENOMIC DNA]</scope>
    <source>
        <strain evidence="3 4">MP1X4</strain>
    </source>
</reference>
<dbReference type="InterPro" id="IPR025570">
    <property type="entry name" value="DUF4337"/>
</dbReference>
<keyword evidence="2" id="KW-0812">Transmembrane</keyword>
<gene>
    <name evidence="3" type="ORF">SAMN05216490_3052</name>
</gene>
<proteinExistence type="predicted"/>
<dbReference type="STRING" id="652787.SAMN05216490_3052"/>
<evidence type="ECO:0000313" key="4">
    <source>
        <dbReference type="Proteomes" id="UP000199679"/>
    </source>
</evidence>
<keyword evidence="2" id="KW-0472">Membrane</keyword>
<evidence type="ECO:0008006" key="5">
    <source>
        <dbReference type="Google" id="ProtNLM"/>
    </source>
</evidence>
<protein>
    <recommendedName>
        <fullName evidence="5">DUF4337 domain-containing protein</fullName>
    </recommendedName>
</protein>